<dbReference type="Gene3D" id="2.50.20.10">
    <property type="entry name" value="Lipoprotein localisation LolA/LolB/LppX"/>
    <property type="match status" value="1"/>
</dbReference>
<evidence type="ECO:0000259" key="2">
    <source>
        <dbReference type="Pfam" id="PF17131"/>
    </source>
</evidence>
<feature type="signal peptide" evidence="1">
    <location>
        <begin position="1"/>
        <end position="20"/>
    </location>
</feature>
<evidence type="ECO:0000256" key="1">
    <source>
        <dbReference type="SAM" id="SignalP"/>
    </source>
</evidence>
<dbReference type="RefSeq" id="WP_009579789.1">
    <property type="nucleotide sequence ID" value="NZ_AMZN01000034.1"/>
</dbReference>
<evidence type="ECO:0000313" key="3">
    <source>
        <dbReference type="EMBL" id="ELR71656.1"/>
    </source>
</evidence>
<dbReference type="PATRIC" id="fig|1237149.3.peg.2258"/>
<evidence type="ECO:0000313" key="4">
    <source>
        <dbReference type="Proteomes" id="UP000011135"/>
    </source>
</evidence>
<dbReference type="eggNOG" id="COG2834">
    <property type="taxonomic scope" value="Bacteria"/>
</dbReference>
<organism evidence="3 4">
    <name type="scientific">Fulvivirga imtechensis AK7</name>
    <dbReference type="NCBI Taxonomy" id="1237149"/>
    <lineage>
        <taxon>Bacteria</taxon>
        <taxon>Pseudomonadati</taxon>
        <taxon>Bacteroidota</taxon>
        <taxon>Cytophagia</taxon>
        <taxon>Cytophagales</taxon>
        <taxon>Fulvivirgaceae</taxon>
        <taxon>Fulvivirga</taxon>
    </lineage>
</organism>
<protein>
    <recommendedName>
        <fullName evidence="2">Uncharacterized protein TP-0789 domain-containing protein</fullName>
    </recommendedName>
</protein>
<dbReference type="InterPro" id="IPR033399">
    <property type="entry name" value="TP_0789-like"/>
</dbReference>
<dbReference type="OrthoDB" id="128937at2"/>
<keyword evidence="1" id="KW-0732">Signal</keyword>
<dbReference type="EMBL" id="AMZN01000034">
    <property type="protein sequence ID" value="ELR71656.1"/>
    <property type="molecule type" value="Genomic_DNA"/>
</dbReference>
<gene>
    <name evidence="3" type="ORF">C900_02392</name>
</gene>
<dbReference type="STRING" id="1237149.C900_02392"/>
<sequence>MKRVKLFAFMLIVAVSSAHAQDADEIINNYFENTGGYDNWGNLEGVKMTFKVKQGGLEIPVEAVQMADGRQYSKITFQGNTIMQGVYDGKTLWNTNFQTMKAEKADSESTERQKLNENDFPEALYNYKDKGYKVEFVGKETIEGTETYKIKLTKEPVTVDGEKLDDITFYYFDTENFVPIAQETEVLSGPQKGVIGQVTFSDYQEVDGFYFPFSMTQGIKDGGSSPITIDSIELNPTVSDNDFAFPEGE</sequence>
<proteinExistence type="predicted"/>
<reference evidence="3 4" key="1">
    <citation type="submission" date="2012-12" db="EMBL/GenBank/DDBJ databases">
        <title>Genome assembly of Fulvivirga imtechensis AK7.</title>
        <authorList>
            <person name="Nupur N."/>
            <person name="Khatri I."/>
            <person name="Kumar R."/>
            <person name="Subramanian S."/>
            <person name="Pinnaka A."/>
        </authorList>
    </citation>
    <scope>NUCLEOTIDE SEQUENCE [LARGE SCALE GENOMIC DNA]</scope>
    <source>
        <strain evidence="3 4">AK7</strain>
    </source>
</reference>
<dbReference type="AlphaFoldDB" id="L8JRR4"/>
<feature type="domain" description="Uncharacterized protein TP-0789" evidence="2">
    <location>
        <begin position="109"/>
        <end position="243"/>
    </location>
</feature>
<dbReference type="Proteomes" id="UP000011135">
    <property type="component" value="Unassembled WGS sequence"/>
</dbReference>
<name>L8JRR4_9BACT</name>
<accession>L8JRR4</accession>
<keyword evidence="4" id="KW-1185">Reference proteome</keyword>
<feature type="chain" id="PRO_5003993401" description="Uncharacterized protein TP-0789 domain-containing protein" evidence="1">
    <location>
        <begin position="21"/>
        <end position="249"/>
    </location>
</feature>
<comment type="caution">
    <text evidence="3">The sequence shown here is derived from an EMBL/GenBank/DDBJ whole genome shotgun (WGS) entry which is preliminary data.</text>
</comment>
<dbReference type="Pfam" id="PF17131">
    <property type="entry name" value="LolA_like"/>
    <property type="match status" value="1"/>
</dbReference>